<dbReference type="SMART" id="SM00339">
    <property type="entry name" value="FH"/>
    <property type="match status" value="1"/>
</dbReference>
<evidence type="ECO:0000313" key="10">
    <source>
        <dbReference type="EMBL" id="KAL3859951.1"/>
    </source>
</evidence>
<keyword evidence="11" id="KW-1185">Reference proteome</keyword>
<gene>
    <name evidence="10" type="ORF">ACJMK2_010130</name>
</gene>
<evidence type="ECO:0000256" key="6">
    <source>
        <dbReference type="ARBA" id="ARBA00023242"/>
    </source>
</evidence>
<dbReference type="PANTHER" id="PTHR47316:SF1">
    <property type="entry name" value="FORKHEAD BOX PROTEIN H1"/>
    <property type="match status" value="1"/>
</dbReference>
<comment type="subcellular location">
    <subcellularLocation>
        <location evidence="1 7">Nucleus</location>
    </subcellularLocation>
</comment>
<proteinExistence type="predicted"/>
<keyword evidence="6 7" id="KW-0539">Nucleus</keyword>
<dbReference type="GO" id="GO:0003677">
    <property type="term" value="F:DNA binding"/>
    <property type="evidence" value="ECO:0007669"/>
    <property type="project" value="UniProtKB-UniRule"/>
</dbReference>
<dbReference type="Pfam" id="PF00250">
    <property type="entry name" value="Forkhead"/>
    <property type="match status" value="1"/>
</dbReference>
<keyword evidence="3 7" id="KW-0238">DNA-binding</keyword>
<evidence type="ECO:0000259" key="9">
    <source>
        <dbReference type="PROSITE" id="PS50039"/>
    </source>
</evidence>
<dbReference type="GO" id="GO:0006357">
    <property type="term" value="P:regulation of transcription by RNA polymerase II"/>
    <property type="evidence" value="ECO:0007669"/>
    <property type="project" value="UniProtKB-ARBA"/>
</dbReference>
<dbReference type="PRINTS" id="PR00053">
    <property type="entry name" value="FORKHEAD"/>
</dbReference>
<dbReference type="InterPro" id="IPR036390">
    <property type="entry name" value="WH_DNA-bd_sf"/>
</dbReference>
<feature type="DNA-binding region" description="Fork-head" evidence="7">
    <location>
        <begin position="264"/>
        <end position="356"/>
    </location>
</feature>
<keyword evidence="2" id="KW-0805">Transcription regulation</keyword>
<comment type="caution">
    <text evidence="10">The sequence shown here is derived from an EMBL/GenBank/DDBJ whole genome shotgun (WGS) entry which is preliminary data.</text>
</comment>
<protein>
    <recommendedName>
        <fullName evidence="9">Fork-head domain-containing protein</fullName>
    </recommendedName>
</protein>
<reference evidence="10 11" key="1">
    <citation type="submission" date="2024-11" db="EMBL/GenBank/DDBJ databases">
        <title>Chromosome-level genome assembly of the freshwater bivalve Anodonta woodiana.</title>
        <authorList>
            <person name="Chen X."/>
        </authorList>
    </citation>
    <scope>NUCLEOTIDE SEQUENCE [LARGE SCALE GENOMIC DNA]</scope>
    <source>
        <strain evidence="10">MN2024</strain>
        <tissue evidence="10">Gills</tissue>
    </source>
</reference>
<evidence type="ECO:0000256" key="5">
    <source>
        <dbReference type="ARBA" id="ARBA00023163"/>
    </source>
</evidence>
<dbReference type="CDD" id="cd20022">
    <property type="entry name" value="FH_FOXH"/>
    <property type="match status" value="1"/>
</dbReference>
<dbReference type="InterPro" id="IPR001766">
    <property type="entry name" value="Fork_head_dom"/>
</dbReference>
<dbReference type="GO" id="GO:0005667">
    <property type="term" value="C:transcription regulator complex"/>
    <property type="evidence" value="ECO:0007669"/>
    <property type="project" value="UniProtKB-ARBA"/>
</dbReference>
<dbReference type="Gene3D" id="1.10.10.10">
    <property type="entry name" value="Winged helix-like DNA-binding domain superfamily/Winged helix DNA-binding domain"/>
    <property type="match status" value="1"/>
</dbReference>
<dbReference type="SUPFAM" id="SSF46785">
    <property type="entry name" value="Winged helix' DNA-binding domain"/>
    <property type="match status" value="1"/>
</dbReference>
<dbReference type="AlphaFoldDB" id="A0ABD3VFV8"/>
<dbReference type="InterPro" id="IPR052327">
    <property type="entry name" value="Activin_resp_transcr_regulator"/>
</dbReference>
<dbReference type="InterPro" id="IPR036388">
    <property type="entry name" value="WH-like_DNA-bd_sf"/>
</dbReference>
<feature type="compositionally biased region" description="Basic and acidic residues" evidence="8">
    <location>
        <begin position="146"/>
        <end position="159"/>
    </location>
</feature>
<feature type="domain" description="Fork-head" evidence="9">
    <location>
        <begin position="264"/>
        <end position="356"/>
    </location>
</feature>
<dbReference type="InterPro" id="IPR047511">
    <property type="entry name" value="FH_FOXH1"/>
</dbReference>
<name>A0ABD3VFV8_SINWO</name>
<dbReference type="PROSITE" id="PS00658">
    <property type="entry name" value="FORK_HEAD_2"/>
    <property type="match status" value="1"/>
</dbReference>
<dbReference type="Proteomes" id="UP001634394">
    <property type="component" value="Unassembled WGS sequence"/>
</dbReference>
<dbReference type="PROSITE" id="PS50039">
    <property type="entry name" value="FORK_HEAD_3"/>
    <property type="match status" value="1"/>
</dbReference>
<evidence type="ECO:0000256" key="4">
    <source>
        <dbReference type="ARBA" id="ARBA00023159"/>
    </source>
</evidence>
<evidence type="ECO:0000313" key="11">
    <source>
        <dbReference type="Proteomes" id="UP001634394"/>
    </source>
</evidence>
<keyword evidence="5" id="KW-0804">Transcription</keyword>
<evidence type="ECO:0000256" key="8">
    <source>
        <dbReference type="SAM" id="MobiDB-lite"/>
    </source>
</evidence>
<keyword evidence="4" id="KW-0010">Activator</keyword>
<evidence type="ECO:0000256" key="2">
    <source>
        <dbReference type="ARBA" id="ARBA00023015"/>
    </source>
</evidence>
<dbReference type="InterPro" id="IPR030456">
    <property type="entry name" value="TF_fork_head_CS_2"/>
</dbReference>
<dbReference type="GO" id="GO:0005634">
    <property type="term" value="C:nucleus"/>
    <property type="evidence" value="ECO:0007669"/>
    <property type="project" value="UniProtKB-SubCell"/>
</dbReference>
<sequence length="703" mass="79441">MDNSSESSEGRLIINLSHSNSRELDSGIQTISDLDISNDQYSCEGNTQNKNSNPVHQEVKAVTYCCHSDKVSEEQEKASCDISDNVNFGIEYQRASTPIPGKPGSSSGFDMEFMLEDKDDRLQSNTDEIITASNEQQIGSFANNKNESDRRNNLDQSDVHPRNMYCIPTDNITLSCNYGKAVSDSAITGTPGIQKHGCSLENRIPPVKDFQDRDLRCAMTKAKIMSMITSVKNPCLIKRENQVCFQKTAIDGSHPKPQYKRYPKPPYTYLGMIVVAIENSVNKQLTLSEIHDVLREFFPFFCGLYTGWKDSVRHNLSNNQCFYKVPKDPCDLKCRHHYWRVDLEKVPSEAFRRHESKDTMKGQYALYIHDHLGLPPVQLPSQKRRKLFLEEKRKNVIDQQKVNSNNNQEQPWNHDKNSVFCENRTDSVCSVAEPLSKRFRGDSESGKRDRFVRPVISDEAHLILNYISNSAITNEDTYSALQNLSQLCHPPAQYDPAVYAWQTSYYQVAGYPVPQLYNGMSPETACVNQVYNGMKPETACVNEVYNGMKPETACVTQVYNGMKPETARVTHVYNGMKPETVSVTQVYNGMKPETACVNQVYNGMKPETACVTQVYNGMTPETACVSQLYHGMMPETDYVPHSHQMLDNSYACRTLPHTISRDECCMNGGHSGYLPLQPSSTADSNPLETFADYASTYTNSHQQ</sequence>
<evidence type="ECO:0000256" key="7">
    <source>
        <dbReference type="PROSITE-ProRule" id="PRU00089"/>
    </source>
</evidence>
<organism evidence="10 11">
    <name type="scientific">Sinanodonta woodiana</name>
    <name type="common">Chinese pond mussel</name>
    <name type="synonym">Anodonta woodiana</name>
    <dbReference type="NCBI Taxonomy" id="1069815"/>
    <lineage>
        <taxon>Eukaryota</taxon>
        <taxon>Metazoa</taxon>
        <taxon>Spiralia</taxon>
        <taxon>Lophotrochozoa</taxon>
        <taxon>Mollusca</taxon>
        <taxon>Bivalvia</taxon>
        <taxon>Autobranchia</taxon>
        <taxon>Heteroconchia</taxon>
        <taxon>Palaeoheterodonta</taxon>
        <taxon>Unionida</taxon>
        <taxon>Unionoidea</taxon>
        <taxon>Unionidae</taxon>
        <taxon>Unioninae</taxon>
        <taxon>Sinanodonta</taxon>
    </lineage>
</organism>
<evidence type="ECO:0000256" key="3">
    <source>
        <dbReference type="ARBA" id="ARBA00023125"/>
    </source>
</evidence>
<accession>A0ABD3VFV8</accession>
<dbReference type="GO" id="GO:0046332">
    <property type="term" value="F:SMAD binding"/>
    <property type="evidence" value="ECO:0007669"/>
    <property type="project" value="UniProtKB-ARBA"/>
</dbReference>
<feature type="region of interest" description="Disordered" evidence="8">
    <location>
        <begin position="138"/>
        <end position="159"/>
    </location>
</feature>
<dbReference type="EMBL" id="JBJQND010000012">
    <property type="protein sequence ID" value="KAL3859951.1"/>
    <property type="molecule type" value="Genomic_DNA"/>
</dbReference>
<evidence type="ECO:0000256" key="1">
    <source>
        <dbReference type="ARBA" id="ARBA00004123"/>
    </source>
</evidence>
<dbReference type="PANTHER" id="PTHR47316">
    <property type="entry name" value="FORKHEAD BOX PROTEIN H1"/>
    <property type="match status" value="1"/>
</dbReference>